<feature type="domain" description="Serine aminopeptidase S33" evidence="1">
    <location>
        <begin position="89"/>
        <end position="212"/>
    </location>
</feature>
<dbReference type="AlphaFoldDB" id="A0A971IDJ1"/>
<comment type="caution">
    <text evidence="2">The sequence shown here is derived from an EMBL/GenBank/DDBJ whole genome shotgun (WGS) entry which is preliminary data.</text>
</comment>
<dbReference type="InterPro" id="IPR051044">
    <property type="entry name" value="MAG_DAG_Lipase"/>
</dbReference>
<dbReference type="SUPFAM" id="SSF53474">
    <property type="entry name" value="alpha/beta-Hydrolases"/>
    <property type="match status" value="1"/>
</dbReference>
<dbReference type="Pfam" id="PF12146">
    <property type="entry name" value="Hydrolase_4"/>
    <property type="match status" value="1"/>
</dbReference>
<evidence type="ECO:0000313" key="2">
    <source>
        <dbReference type="EMBL" id="NLT80017.1"/>
    </source>
</evidence>
<name>A0A971IDJ1_9BIFI</name>
<protein>
    <submittedName>
        <fullName evidence="2">Alpha/beta hydrolase</fullName>
    </submittedName>
</protein>
<reference evidence="2" key="2">
    <citation type="submission" date="2020-01" db="EMBL/GenBank/DDBJ databases">
        <authorList>
            <person name="Campanaro S."/>
        </authorList>
    </citation>
    <scope>NUCLEOTIDE SEQUENCE</scope>
    <source>
        <strain evidence="2">AS01afH2WH_6</strain>
    </source>
</reference>
<dbReference type="InterPro" id="IPR022742">
    <property type="entry name" value="Hydrolase_4"/>
</dbReference>
<gene>
    <name evidence="2" type="ORF">GXW98_07030</name>
</gene>
<dbReference type="RefSeq" id="WP_273174050.1">
    <property type="nucleotide sequence ID" value="NZ_JAAXZR010000024.1"/>
</dbReference>
<keyword evidence="2" id="KW-0378">Hydrolase</keyword>
<dbReference type="EMBL" id="JAAXZR010000024">
    <property type="protein sequence ID" value="NLT80017.1"/>
    <property type="molecule type" value="Genomic_DNA"/>
</dbReference>
<dbReference type="Proteomes" id="UP000767327">
    <property type="component" value="Unassembled WGS sequence"/>
</dbReference>
<dbReference type="GO" id="GO:0016787">
    <property type="term" value="F:hydrolase activity"/>
    <property type="evidence" value="ECO:0007669"/>
    <property type="project" value="UniProtKB-KW"/>
</dbReference>
<dbReference type="Gene3D" id="3.40.50.1820">
    <property type="entry name" value="alpha/beta hydrolase"/>
    <property type="match status" value="1"/>
</dbReference>
<evidence type="ECO:0000313" key="3">
    <source>
        <dbReference type="Proteomes" id="UP000767327"/>
    </source>
</evidence>
<dbReference type="InterPro" id="IPR029058">
    <property type="entry name" value="AB_hydrolase_fold"/>
</dbReference>
<evidence type="ECO:0000259" key="1">
    <source>
        <dbReference type="Pfam" id="PF12146"/>
    </source>
</evidence>
<dbReference type="PANTHER" id="PTHR11614">
    <property type="entry name" value="PHOSPHOLIPASE-RELATED"/>
    <property type="match status" value="1"/>
</dbReference>
<sequence length="408" mass="46499">MDGLDVRATHLPDGLPGDQWQDDDVIAGYQRRTVVLGQDSEGDSIATFIRKVPASDDADEKRQGRCLRKLWARTRTTVFHTPERRPRPKAIMYIHGWNDYFYRRHVSEYWESLGVRFYAVDLRRYGRSLRSGEISGYIDDLHEYRAELNALHDLIVEEQGPDVRIMVVGHSQGGLIASLWMNTDHPTHVTAMALNSPWLELQGNRMLRIISTPVLKGLLLRGAHSALPIPDPGFYQRTILRKLGGQWDYDAYPFSDEQQFLPRAGWLEAIYRAQAEIAGGLDIQVPVLVSTSDRTMLQLTWDERMRESDSVLDVIAIREAALKLGDLVTIATIHQGIHDLTMSYPRPRRRYFAMVTRWAAQNAWHEEFPEQAVADALATVSAAGERTTNSFDDVVRQNDFEASTTRIV</sequence>
<organism evidence="2 3">
    <name type="scientific">Bifidobacterium crudilactis</name>
    <dbReference type="NCBI Taxonomy" id="327277"/>
    <lineage>
        <taxon>Bacteria</taxon>
        <taxon>Bacillati</taxon>
        <taxon>Actinomycetota</taxon>
        <taxon>Actinomycetes</taxon>
        <taxon>Bifidobacteriales</taxon>
        <taxon>Bifidobacteriaceae</taxon>
        <taxon>Bifidobacterium</taxon>
    </lineage>
</organism>
<proteinExistence type="predicted"/>
<accession>A0A971IDJ1</accession>
<reference evidence="2" key="1">
    <citation type="journal article" date="2020" name="Biotechnol. Biofuels">
        <title>New insights from the biogas microbiome by comprehensive genome-resolved metagenomics of nearly 1600 species originating from multiple anaerobic digesters.</title>
        <authorList>
            <person name="Campanaro S."/>
            <person name="Treu L."/>
            <person name="Rodriguez-R L.M."/>
            <person name="Kovalovszki A."/>
            <person name="Ziels R.M."/>
            <person name="Maus I."/>
            <person name="Zhu X."/>
            <person name="Kougias P.G."/>
            <person name="Basile A."/>
            <person name="Luo G."/>
            <person name="Schluter A."/>
            <person name="Konstantinidis K.T."/>
            <person name="Angelidaki I."/>
        </authorList>
    </citation>
    <scope>NUCLEOTIDE SEQUENCE</scope>
    <source>
        <strain evidence="2">AS01afH2WH_6</strain>
    </source>
</reference>